<keyword evidence="10" id="KW-1185">Reference proteome</keyword>
<feature type="transmembrane region" description="Helical" evidence="7">
    <location>
        <begin position="148"/>
        <end position="166"/>
    </location>
</feature>
<keyword evidence="2" id="KW-0813">Transport</keyword>
<evidence type="ECO:0000256" key="2">
    <source>
        <dbReference type="ARBA" id="ARBA00022448"/>
    </source>
</evidence>
<feature type="transmembrane region" description="Helical" evidence="7">
    <location>
        <begin position="178"/>
        <end position="197"/>
    </location>
</feature>
<feature type="transmembrane region" description="Helical" evidence="7">
    <location>
        <begin position="20"/>
        <end position="40"/>
    </location>
</feature>
<keyword evidence="9" id="KW-0808">Transferase</keyword>
<dbReference type="SUPFAM" id="SSF103473">
    <property type="entry name" value="MFS general substrate transporter"/>
    <property type="match status" value="1"/>
</dbReference>
<dbReference type="PRINTS" id="PR01036">
    <property type="entry name" value="TCRTETB"/>
</dbReference>
<keyword evidence="3 7" id="KW-0812">Transmembrane</keyword>
<evidence type="ECO:0000256" key="3">
    <source>
        <dbReference type="ARBA" id="ARBA00022692"/>
    </source>
</evidence>
<dbReference type="GO" id="GO:0005886">
    <property type="term" value="C:plasma membrane"/>
    <property type="evidence" value="ECO:0007669"/>
    <property type="project" value="TreeGrafter"/>
</dbReference>
<feature type="transmembrane region" description="Helical" evidence="7">
    <location>
        <begin position="493"/>
        <end position="510"/>
    </location>
</feature>
<feature type="transmembrane region" description="Helical" evidence="7">
    <location>
        <begin position="350"/>
        <end position="368"/>
    </location>
</feature>
<keyword evidence="6" id="KW-0325">Glycoprotein</keyword>
<dbReference type="Gene3D" id="1.20.1250.20">
    <property type="entry name" value="MFS general substrate transporter like domains"/>
    <property type="match status" value="1"/>
</dbReference>
<feature type="transmembrane region" description="Helical" evidence="7">
    <location>
        <begin position="380"/>
        <end position="399"/>
    </location>
</feature>
<feature type="transmembrane region" description="Helical" evidence="7">
    <location>
        <begin position="122"/>
        <end position="141"/>
    </location>
</feature>
<dbReference type="GO" id="GO:0022857">
    <property type="term" value="F:transmembrane transporter activity"/>
    <property type="evidence" value="ECO:0007669"/>
    <property type="project" value="InterPro"/>
</dbReference>
<dbReference type="Pfam" id="PF07690">
    <property type="entry name" value="MFS_1"/>
    <property type="match status" value="1"/>
</dbReference>
<evidence type="ECO:0000256" key="7">
    <source>
        <dbReference type="SAM" id="Phobius"/>
    </source>
</evidence>
<evidence type="ECO:0000256" key="6">
    <source>
        <dbReference type="ARBA" id="ARBA00023180"/>
    </source>
</evidence>
<dbReference type="GO" id="GO:0016740">
    <property type="term" value="F:transferase activity"/>
    <property type="evidence" value="ECO:0007669"/>
    <property type="project" value="UniProtKB-KW"/>
</dbReference>
<evidence type="ECO:0000313" key="9">
    <source>
        <dbReference type="EMBL" id="KAF1950203.1"/>
    </source>
</evidence>
<dbReference type="Gene3D" id="1.20.1720.10">
    <property type="entry name" value="Multidrug resistance protein D"/>
    <property type="match status" value="1"/>
</dbReference>
<dbReference type="OrthoDB" id="10021397at2759"/>
<dbReference type="PANTHER" id="PTHR23501:SF187">
    <property type="entry name" value="MAJOR FACILITATOR SUPERFAMILY (MFS) PROFILE DOMAIN-CONTAINING PROTEIN"/>
    <property type="match status" value="1"/>
</dbReference>
<gene>
    <name evidence="9" type="ORF">CC80DRAFT_520157</name>
</gene>
<evidence type="ECO:0000256" key="1">
    <source>
        <dbReference type="ARBA" id="ARBA00004141"/>
    </source>
</evidence>
<dbReference type="InterPro" id="IPR036259">
    <property type="entry name" value="MFS_trans_sf"/>
</dbReference>
<organism evidence="9 10">
    <name type="scientific">Byssothecium circinans</name>
    <dbReference type="NCBI Taxonomy" id="147558"/>
    <lineage>
        <taxon>Eukaryota</taxon>
        <taxon>Fungi</taxon>
        <taxon>Dikarya</taxon>
        <taxon>Ascomycota</taxon>
        <taxon>Pezizomycotina</taxon>
        <taxon>Dothideomycetes</taxon>
        <taxon>Pleosporomycetidae</taxon>
        <taxon>Pleosporales</taxon>
        <taxon>Massarineae</taxon>
        <taxon>Massarinaceae</taxon>
        <taxon>Byssothecium</taxon>
    </lineage>
</organism>
<accession>A0A6A5TBR4</accession>
<evidence type="ECO:0000313" key="10">
    <source>
        <dbReference type="Proteomes" id="UP000800035"/>
    </source>
</evidence>
<dbReference type="InterPro" id="IPR011701">
    <property type="entry name" value="MFS"/>
</dbReference>
<dbReference type="InterPro" id="IPR020846">
    <property type="entry name" value="MFS_dom"/>
</dbReference>
<feature type="transmembrane region" description="Helical" evidence="7">
    <location>
        <begin position="419"/>
        <end position="437"/>
    </location>
</feature>
<feature type="domain" description="Major facilitator superfamily (MFS) profile" evidence="8">
    <location>
        <begin position="25"/>
        <end position="516"/>
    </location>
</feature>
<comment type="subcellular location">
    <subcellularLocation>
        <location evidence="1">Membrane</location>
        <topology evidence="1">Multi-pass membrane protein</topology>
    </subcellularLocation>
</comment>
<dbReference type="PANTHER" id="PTHR23501">
    <property type="entry name" value="MAJOR FACILITATOR SUPERFAMILY"/>
    <property type="match status" value="1"/>
</dbReference>
<feature type="transmembrane region" description="Helical" evidence="7">
    <location>
        <begin position="320"/>
        <end position="343"/>
    </location>
</feature>
<feature type="transmembrane region" description="Helical" evidence="7">
    <location>
        <begin position="60"/>
        <end position="79"/>
    </location>
</feature>
<feature type="transmembrane region" description="Helical" evidence="7">
    <location>
        <begin position="248"/>
        <end position="267"/>
    </location>
</feature>
<feature type="transmembrane region" description="Helical" evidence="7">
    <location>
        <begin position="287"/>
        <end position="308"/>
    </location>
</feature>
<reference evidence="9" key="1">
    <citation type="journal article" date="2020" name="Stud. Mycol.">
        <title>101 Dothideomycetes genomes: a test case for predicting lifestyles and emergence of pathogens.</title>
        <authorList>
            <person name="Haridas S."/>
            <person name="Albert R."/>
            <person name="Binder M."/>
            <person name="Bloem J."/>
            <person name="Labutti K."/>
            <person name="Salamov A."/>
            <person name="Andreopoulos B."/>
            <person name="Baker S."/>
            <person name="Barry K."/>
            <person name="Bills G."/>
            <person name="Bluhm B."/>
            <person name="Cannon C."/>
            <person name="Castanera R."/>
            <person name="Culley D."/>
            <person name="Daum C."/>
            <person name="Ezra D."/>
            <person name="Gonzalez J."/>
            <person name="Henrissat B."/>
            <person name="Kuo A."/>
            <person name="Liang C."/>
            <person name="Lipzen A."/>
            <person name="Lutzoni F."/>
            <person name="Magnuson J."/>
            <person name="Mondo S."/>
            <person name="Nolan M."/>
            <person name="Ohm R."/>
            <person name="Pangilinan J."/>
            <person name="Park H.-J."/>
            <person name="Ramirez L."/>
            <person name="Alfaro M."/>
            <person name="Sun H."/>
            <person name="Tritt A."/>
            <person name="Yoshinaga Y."/>
            <person name="Zwiers L.-H."/>
            <person name="Turgeon B."/>
            <person name="Goodwin S."/>
            <person name="Spatafora J."/>
            <person name="Crous P."/>
            <person name="Grigoriev I."/>
        </authorList>
    </citation>
    <scope>NUCLEOTIDE SEQUENCE</scope>
    <source>
        <strain evidence="9">CBS 675.92</strain>
    </source>
</reference>
<name>A0A6A5TBR4_9PLEO</name>
<dbReference type="AlphaFoldDB" id="A0A6A5TBR4"/>
<sequence>MPVSTEPIRDPKKEHEHKSVRFWLVFASLLLPAFAANLNATILSTVMPSIVEEIHAGERFIWINAAYAIACAAIQPLLGQLSNIFGRRYPMLLSLALFTLGSGISGGANSLSMLVAGRTVQGLGGGGIIMLMEVIICDLLPQRERPKYLGIVLGVMTLGVLLGPSLGGVFTKNASWKWAFYVSVPIGGVSLLLAIPLLRLKTPVNTNTRTALARIDFMGNIIFLAATCSMLVGLIMGGQTYPWSSFKVILPIALGAVGWILFGFHQASSFVKEPTMPLRIFSNRTALTGYLLVFISSMLLEWIVYYLPYYFQTLKGSSPLFSSVQVLAFNFFLIPSAAINGLIMGKTGKYKPIHFAGFAFLSIGIGLFTTMDTNTSTVKWVFWELFASYGLGCLINSTLPAIQSSLPEKDVATSTGVHAFLRSIGFVWGFTVPSLVFNGQIGYHRNVVDDLSVRARIVTGGAYANGGSNLLKSLAGVVKDQVTRLYTVSLRDVWYTALGFSVVGFFLVFAEKSLLLRVELQTEFGLEEKKKPAEHAQSSAECDAN</sequence>
<dbReference type="Proteomes" id="UP000800035">
    <property type="component" value="Unassembled WGS sequence"/>
</dbReference>
<protein>
    <submittedName>
        <fullName evidence="9">Putative macrolide phosphotransferase k</fullName>
    </submittedName>
</protein>
<evidence type="ECO:0000256" key="4">
    <source>
        <dbReference type="ARBA" id="ARBA00022989"/>
    </source>
</evidence>
<feature type="transmembrane region" description="Helical" evidence="7">
    <location>
        <begin position="217"/>
        <end position="236"/>
    </location>
</feature>
<keyword evidence="4 7" id="KW-1133">Transmembrane helix</keyword>
<dbReference type="PROSITE" id="PS50850">
    <property type="entry name" value="MFS"/>
    <property type="match status" value="1"/>
</dbReference>
<evidence type="ECO:0000256" key="5">
    <source>
        <dbReference type="ARBA" id="ARBA00023136"/>
    </source>
</evidence>
<keyword evidence="5 7" id="KW-0472">Membrane</keyword>
<evidence type="ECO:0000259" key="8">
    <source>
        <dbReference type="PROSITE" id="PS50850"/>
    </source>
</evidence>
<feature type="transmembrane region" description="Helical" evidence="7">
    <location>
        <begin position="91"/>
        <end position="116"/>
    </location>
</feature>
<dbReference type="EMBL" id="ML977028">
    <property type="protein sequence ID" value="KAF1950203.1"/>
    <property type="molecule type" value="Genomic_DNA"/>
</dbReference>
<proteinExistence type="predicted"/>